<gene>
    <name evidence="2" type="ORF">DERYTH_LOCUS3791</name>
</gene>
<evidence type="ECO:0000313" key="2">
    <source>
        <dbReference type="EMBL" id="CAG8519346.1"/>
    </source>
</evidence>
<organism evidence="2 3">
    <name type="scientific">Dentiscutata erythropus</name>
    <dbReference type="NCBI Taxonomy" id="1348616"/>
    <lineage>
        <taxon>Eukaryota</taxon>
        <taxon>Fungi</taxon>
        <taxon>Fungi incertae sedis</taxon>
        <taxon>Mucoromycota</taxon>
        <taxon>Glomeromycotina</taxon>
        <taxon>Glomeromycetes</taxon>
        <taxon>Diversisporales</taxon>
        <taxon>Gigasporaceae</taxon>
        <taxon>Dentiscutata</taxon>
    </lineage>
</organism>
<proteinExistence type="predicted"/>
<comment type="caution">
    <text evidence="2">The sequence shown here is derived from an EMBL/GenBank/DDBJ whole genome shotgun (WGS) entry which is preliminary data.</text>
</comment>
<feature type="chain" id="PRO_5040390389" evidence="1">
    <location>
        <begin position="24"/>
        <end position="151"/>
    </location>
</feature>
<reference evidence="2" key="1">
    <citation type="submission" date="2021-06" db="EMBL/GenBank/DDBJ databases">
        <authorList>
            <person name="Kallberg Y."/>
            <person name="Tangrot J."/>
            <person name="Rosling A."/>
        </authorList>
    </citation>
    <scope>NUCLEOTIDE SEQUENCE</scope>
    <source>
        <strain evidence="2">MA453B</strain>
    </source>
</reference>
<accession>A0A9N9FAA0</accession>
<dbReference type="Proteomes" id="UP000789405">
    <property type="component" value="Unassembled WGS sequence"/>
</dbReference>
<evidence type="ECO:0000313" key="3">
    <source>
        <dbReference type="Proteomes" id="UP000789405"/>
    </source>
</evidence>
<keyword evidence="3" id="KW-1185">Reference proteome</keyword>
<sequence length="151" mass="16777">MNHNYFIILFLAIFLIQVEKIHGGYRPVGEGDQTSGGSEIQKVTFSSGKITVTTNIEEKDQNGNNKHTEGIGHFTFNYNDANGKHVEVRINKAAELVNNHDCSGNVDPNEVNPFTKIWKFDSAVTPPSGTDVAVYLSIYWDCMVAPKVMVE</sequence>
<protein>
    <submittedName>
        <fullName evidence="2">12444_t:CDS:1</fullName>
    </submittedName>
</protein>
<dbReference type="EMBL" id="CAJVPY010001375">
    <property type="protein sequence ID" value="CAG8519346.1"/>
    <property type="molecule type" value="Genomic_DNA"/>
</dbReference>
<name>A0A9N9FAA0_9GLOM</name>
<dbReference type="OrthoDB" id="2310038at2759"/>
<feature type="signal peptide" evidence="1">
    <location>
        <begin position="1"/>
        <end position="23"/>
    </location>
</feature>
<dbReference type="AlphaFoldDB" id="A0A9N9FAA0"/>
<keyword evidence="1" id="KW-0732">Signal</keyword>
<evidence type="ECO:0000256" key="1">
    <source>
        <dbReference type="SAM" id="SignalP"/>
    </source>
</evidence>